<dbReference type="GO" id="GO:0005525">
    <property type="term" value="F:GTP binding"/>
    <property type="evidence" value="ECO:0007669"/>
    <property type="project" value="InterPro"/>
</dbReference>
<dbReference type="GO" id="GO:0016020">
    <property type="term" value="C:membrane"/>
    <property type="evidence" value="ECO:0007669"/>
    <property type="project" value="TreeGrafter"/>
</dbReference>
<dbReference type="InterPro" id="IPR000375">
    <property type="entry name" value="Dynamin_stalk"/>
</dbReference>
<sequence>MPLEATKSSVLEAILGVSFLVKSNLCTRFLTELILRKTESESASLNNFRETLDGFDALPELIEKAKTAMAIGSFGRAFSNDLLRIEVSGPDRPHLTIVDLPSLIHSETKQQSTTDIELMQDVVKSYMKESRSIILAVIVLKVARAADKSGTRTLGVITKPNTLITGSNSEAMYVSLARNLDVEFRLEWHVLRNMDLETRSWSPSKRDENERHFFSKGVWTTLPDSILGIAPLRERLSKLLLAQIATELPSLIEEIELQSIAFRTQLQKLSHQNFQSLIKAAVDGTYNDPFFSHRFFITNSSNLMTYTRGRELLGTFNPMIISDLFLEQSQHWEALARSHVEKVTRSVNIFLKRLISHIADASTCGTLFQAVIKLSLEQIVMYLKENAAHLLGFFGVESLHPSGLQQYGNVDYRLLLDTLMTRNERDMNRYACLEALDCKQTYYNRRFSIETKIMAKLDGILSLTKISCLVADEVMNIAGDQLDVLVRGSEVCNKFMVWRLEALHKTIHITNGNKKASPSPPLESPLYSNQVCATALLKTTLGNHRNNLGLLQRNP</sequence>
<dbReference type="SMART" id="SM00053">
    <property type="entry name" value="DYNc"/>
    <property type="match status" value="1"/>
</dbReference>
<organism evidence="4 5">
    <name type="scientific">Massarina eburnea CBS 473.64</name>
    <dbReference type="NCBI Taxonomy" id="1395130"/>
    <lineage>
        <taxon>Eukaryota</taxon>
        <taxon>Fungi</taxon>
        <taxon>Dikarya</taxon>
        <taxon>Ascomycota</taxon>
        <taxon>Pezizomycotina</taxon>
        <taxon>Dothideomycetes</taxon>
        <taxon>Pleosporomycetidae</taxon>
        <taxon>Pleosporales</taxon>
        <taxon>Massarineae</taxon>
        <taxon>Massarinaceae</taxon>
        <taxon>Massarina</taxon>
    </lineage>
</organism>
<reference evidence="4" key="1">
    <citation type="journal article" date="2020" name="Stud. Mycol.">
        <title>101 Dothideomycetes genomes: a test case for predicting lifestyles and emergence of pathogens.</title>
        <authorList>
            <person name="Haridas S."/>
            <person name="Albert R."/>
            <person name="Binder M."/>
            <person name="Bloem J."/>
            <person name="Labutti K."/>
            <person name="Salamov A."/>
            <person name="Andreopoulos B."/>
            <person name="Baker S."/>
            <person name="Barry K."/>
            <person name="Bills G."/>
            <person name="Bluhm B."/>
            <person name="Cannon C."/>
            <person name="Castanera R."/>
            <person name="Culley D."/>
            <person name="Daum C."/>
            <person name="Ezra D."/>
            <person name="Gonzalez J."/>
            <person name="Henrissat B."/>
            <person name="Kuo A."/>
            <person name="Liang C."/>
            <person name="Lipzen A."/>
            <person name="Lutzoni F."/>
            <person name="Magnuson J."/>
            <person name="Mondo S."/>
            <person name="Nolan M."/>
            <person name="Ohm R."/>
            <person name="Pangilinan J."/>
            <person name="Park H.-J."/>
            <person name="Ramirez L."/>
            <person name="Alfaro M."/>
            <person name="Sun H."/>
            <person name="Tritt A."/>
            <person name="Yoshinaga Y."/>
            <person name="Zwiers L.-H."/>
            <person name="Turgeon B."/>
            <person name="Goodwin S."/>
            <person name="Spatafora J."/>
            <person name="Crous P."/>
            <person name="Grigoriev I."/>
        </authorList>
    </citation>
    <scope>NUCLEOTIDE SEQUENCE</scope>
    <source>
        <strain evidence="4">CBS 473.64</strain>
    </source>
</reference>
<dbReference type="PANTHER" id="PTHR11566">
    <property type="entry name" value="DYNAMIN"/>
    <property type="match status" value="1"/>
</dbReference>
<dbReference type="GO" id="GO:0000266">
    <property type="term" value="P:mitochondrial fission"/>
    <property type="evidence" value="ECO:0007669"/>
    <property type="project" value="TreeGrafter"/>
</dbReference>
<dbReference type="CDD" id="cd08771">
    <property type="entry name" value="DLP_1"/>
    <property type="match status" value="1"/>
</dbReference>
<dbReference type="Pfam" id="PF01031">
    <property type="entry name" value="Dynamin_M"/>
    <property type="match status" value="1"/>
</dbReference>
<proteinExistence type="predicted"/>
<dbReference type="InterPro" id="IPR022812">
    <property type="entry name" value="Dynamin"/>
</dbReference>
<feature type="domain" description="Dynamin GTPase" evidence="3">
    <location>
        <begin position="1"/>
        <end position="199"/>
    </location>
</feature>
<accession>A0A6A6RRX4</accession>
<dbReference type="GO" id="GO:0016559">
    <property type="term" value="P:peroxisome fission"/>
    <property type="evidence" value="ECO:0007669"/>
    <property type="project" value="TreeGrafter"/>
</dbReference>
<keyword evidence="5" id="KW-1185">Reference proteome</keyword>
<dbReference type="Proteomes" id="UP000799753">
    <property type="component" value="Unassembled WGS sequence"/>
</dbReference>
<keyword evidence="2" id="KW-0342">GTP-binding</keyword>
<name>A0A6A6RRX4_9PLEO</name>
<dbReference type="InterPro" id="IPR027417">
    <property type="entry name" value="P-loop_NTPase"/>
</dbReference>
<dbReference type="SUPFAM" id="SSF52540">
    <property type="entry name" value="P-loop containing nucleoside triphosphate hydrolases"/>
    <property type="match status" value="1"/>
</dbReference>
<dbReference type="OrthoDB" id="415706at2759"/>
<dbReference type="InterPro" id="IPR045063">
    <property type="entry name" value="Dynamin_N"/>
</dbReference>
<dbReference type="AlphaFoldDB" id="A0A6A6RRX4"/>
<dbReference type="GO" id="GO:0048312">
    <property type="term" value="P:intracellular distribution of mitochondria"/>
    <property type="evidence" value="ECO:0007669"/>
    <property type="project" value="TreeGrafter"/>
</dbReference>
<evidence type="ECO:0000313" key="4">
    <source>
        <dbReference type="EMBL" id="KAF2637143.1"/>
    </source>
</evidence>
<evidence type="ECO:0000256" key="1">
    <source>
        <dbReference type="ARBA" id="ARBA00022741"/>
    </source>
</evidence>
<dbReference type="GO" id="GO:0005739">
    <property type="term" value="C:mitochondrion"/>
    <property type="evidence" value="ECO:0007669"/>
    <property type="project" value="TreeGrafter"/>
</dbReference>
<dbReference type="Gene3D" id="3.40.50.300">
    <property type="entry name" value="P-loop containing nucleotide triphosphate hydrolases"/>
    <property type="match status" value="1"/>
</dbReference>
<evidence type="ECO:0000256" key="2">
    <source>
        <dbReference type="ARBA" id="ARBA00023134"/>
    </source>
</evidence>
<keyword evidence="1" id="KW-0547">Nucleotide-binding</keyword>
<protein>
    <recommendedName>
        <fullName evidence="3">Dynamin GTPase domain-containing protein</fullName>
    </recommendedName>
</protein>
<evidence type="ECO:0000259" key="3">
    <source>
        <dbReference type="SMART" id="SM00053"/>
    </source>
</evidence>
<dbReference type="GO" id="GO:0006897">
    <property type="term" value="P:endocytosis"/>
    <property type="evidence" value="ECO:0007669"/>
    <property type="project" value="TreeGrafter"/>
</dbReference>
<dbReference type="PANTHER" id="PTHR11566:SF21">
    <property type="entry name" value="DYNAMIN RELATED PROTEIN 1, ISOFORM A"/>
    <property type="match status" value="1"/>
</dbReference>
<dbReference type="GO" id="GO:0005874">
    <property type="term" value="C:microtubule"/>
    <property type="evidence" value="ECO:0007669"/>
    <property type="project" value="TreeGrafter"/>
</dbReference>
<dbReference type="GO" id="GO:0008017">
    <property type="term" value="F:microtubule binding"/>
    <property type="evidence" value="ECO:0007669"/>
    <property type="project" value="TreeGrafter"/>
</dbReference>
<evidence type="ECO:0000313" key="5">
    <source>
        <dbReference type="Proteomes" id="UP000799753"/>
    </source>
</evidence>
<dbReference type="InterPro" id="IPR001401">
    <property type="entry name" value="Dynamin_GTPase"/>
</dbReference>
<dbReference type="GO" id="GO:0003924">
    <property type="term" value="F:GTPase activity"/>
    <property type="evidence" value="ECO:0007669"/>
    <property type="project" value="InterPro"/>
</dbReference>
<dbReference type="EMBL" id="MU006795">
    <property type="protein sequence ID" value="KAF2637143.1"/>
    <property type="molecule type" value="Genomic_DNA"/>
</dbReference>
<gene>
    <name evidence="4" type="ORF">P280DRAFT_501016</name>
</gene>
<dbReference type="Pfam" id="PF00350">
    <property type="entry name" value="Dynamin_N"/>
    <property type="match status" value="1"/>
</dbReference>